<accession>A0A413FEB6</accession>
<reference evidence="2 3" key="1">
    <citation type="submission" date="2018-08" db="EMBL/GenBank/DDBJ databases">
        <title>A genome reference for cultivated species of the human gut microbiota.</title>
        <authorList>
            <person name="Zou Y."/>
            <person name="Xue W."/>
            <person name="Luo G."/>
        </authorList>
    </citation>
    <scope>NUCLEOTIDE SEQUENCE [LARGE SCALE GENOMIC DNA]</scope>
    <source>
        <strain evidence="2 3">AF04-15</strain>
    </source>
</reference>
<protein>
    <submittedName>
        <fullName evidence="2">Enoyl-CoA hydratase/isomerase family protein</fullName>
    </submittedName>
</protein>
<dbReference type="EMBL" id="QSBM01000010">
    <property type="protein sequence ID" value="RGX28777.1"/>
    <property type="molecule type" value="Genomic_DNA"/>
</dbReference>
<dbReference type="GO" id="GO:0016853">
    <property type="term" value="F:isomerase activity"/>
    <property type="evidence" value="ECO:0007669"/>
    <property type="project" value="UniProtKB-KW"/>
</dbReference>
<dbReference type="SUPFAM" id="SSF52096">
    <property type="entry name" value="ClpP/crotonase"/>
    <property type="match status" value="1"/>
</dbReference>
<dbReference type="CDD" id="cd06558">
    <property type="entry name" value="crotonase-like"/>
    <property type="match status" value="1"/>
</dbReference>
<dbReference type="InterPro" id="IPR051683">
    <property type="entry name" value="Enoyl-CoA_Hydratase/Isomerase"/>
</dbReference>
<evidence type="ECO:0000256" key="1">
    <source>
        <dbReference type="ARBA" id="ARBA00005254"/>
    </source>
</evidence>
<dbReference type="RefSeq" id="WP_007705059.1">
    <property type="nucleotide sequence ID" value="NZ_JAWRJJ010000033.1"/>
</dbReference>
<dbReference type="Pfam" id="PF00378">
    <property type="entry name" value="ECH_1"/>
    <property type="match status" value="1"/>
</dbReference>
<dbReference type="AlphaFoldDB" id="A0A413FEB6"/>
<dbReference type="InterPro" id="IPR001753">
    <property type="entry name" value="Enoyl-CoA_hydra/iso"/>
</dbReference>
<dbReference type="GO" id="GO:0008300">
    <property type="term" value="P:isoprenoid catabolic process"/>
    <property type="evidence" value="ECO:0007669"/>
    <property type="project" value="TreeGrafter"/>
</dbReference>
<dbReference type="OrthoDB" id="9775794at2"/>
<proteinExistence type="inferred from homology"/>
<name>A0A413FEB6_9FIRM</name>
<keyword evidence="2" id="KW-0413">Isomerase</keyword>
<comment type="similarity">
    <text evidence="1">Belongs to the enoyl-CoA hydratase/isomerase family.</text>
</comment>
<dbReference type="Gene3D" id="3.90.226.10">
    <property type="entry name" value="2-enoyl-CoA Hydratase, Chain A, domain 1"/>
    <property type="match status" value="1"/>
</dbReference>
<dbReference type="PANTHER" id="PTHR42964">
    <property type="entry name" value="ENOYL-COA HYDRATASE"/>
    <property type="match status" value="1"/>
</dbReference>
<dbReference type="PANTHER" id="PTHR42964:SF1">
    <property type="entry name" value="POLYKETIDE BIOSYNTHESIS ENOYL-COA HYDRATASE PKSH-RELATED"/>
    <property type="match status" value="1"/>
</dbReference>
<dbReference type="InterPro" id="IPR029045">
    <property type="entry name" value="ClpP/crotonase-like_dom_sf"/>
</dbReference>
<gene>
    <name evidence="2" type="ORF">DWV29_14285</name>
</gene>
<comment type="caution">
    <text evidence="2">The sequence shown here is derived from an EMBL/GenBank/DDBJ whole genome shotgun (WGS) entry which is preliminary data.</text>
</comment>
<evidence type="ECO:0000313" key="2">
    <source>
        <dbReference type="EMBL" id="RGX28777.1"/>
    </source>
</evidence>
<sequence length="242" mass="27290">METKKPVEVTVRDHVMQIRLNRPEDENRINREAMQMIGQALERADQEADIRIVVLRGNKQHFCSGGRVDAGSSKEEKDRYSQAIRDMQRKLMEIRTPVIAAVEGDCVAGGNDLLASSDIAIARKGVRFGFPEILHGGFPVMVMINTIDVIPKKRLLPAFYGGELFGTEEALTYGLITCVAEEEAFEETLRHYIDMILSKPALQIQMGRKAYYRMCPMDYEARVAYGTETLEAVLKEQARYGA</sequence>
<dbReference type="Proteomes" id="UP000283880">
    <property type="component" value="Unassembled WGS sequence"/>
</dbReference>
<organism evidence="2 3">
    <name type="scientific">Enterocloster asparagiformis</name>
    <dbReference type="NCBI Taxonomy" id="333367"/>
    <lineage>
        <taxon>Bacteria</taxon>
        <taxon>Bacillati</taxon>
        <taxon>Bacillota</taxon>
        <taxon>Clostridia</taxon>
        <taxon>Lachnospirales</taxon>
        <taxon>Lachnospiraceae</taxon>
        <taxon>Enterocloster</taxon>
    </lineage>
</organism>
<evidence type="ECO:0000313" key="3">
    <source>
        <dbReference type="Proteomes" id="UP000283880"/>
    </source>
</evidence>